<name>A0A267E6T9_9PLAT</name>
<keyword evidence="3" id="KW-0723">Serine/threonine-protein kinase</keyword>
<dbReference type="Gene3D" id="2.130.10.10">
    <property type="entry name" value="YVTN repeat-like/Quinoprotein amine dehydrogenase"/>
    <property type="match status" value="2"/>
</dbReference>
<dbReference type="Pfam" id="PF00069">
    <property type="entry name" value="Pkinase"/>
    <property type="match status" value="1"/>
</dbReference>
<evidence type="ECO:0000256" key="11">
    <source>
        <dbReference type="SAM" id="MobiDB-lite"/>
    </source>
</evidence>
<dbReference type="GO" id="GO:0005776">
    <property type="term" value="C:autophagosome"/>
    <property type="evidence" value="ECO:0007669"/>
    <property type="project" value="UniProtKB-SubCell"/>
</dbReference>
<dbReference type="InterPro" id="IPR011989">
    <property type="entry name" value="ARM-like"/>
</dbReference>
<dbReference type="PROSITE" id="PS50294">
    <property type="entry name" value="WD_REPEATS_REGION"/>
    <property type="match status" value="2"/>
</dbReference>
<dbReference type="SMART" id="SM00320">
    <property type="entry name" value="WD40"/>
    <property type="match status" value="5"/>
</dbReference>
<feature type="repeat" description="WD" evidence="10">
    <location>
        <begin position="1087"/>
        <end position="1121"/>
    </location>
</feature>
<feature type="non-terminal residue" evidence="13">
    <location>
        <position position="1"/>
    </location>
</feature>
<dbReference type="InterPro" id="IPR036322">
    <property type="entry name" value="WD40_repeat_dom_sf"/>
</dbReference>
<dbReference type="GO" id="GO:0034271">
    <property type="term" value="C:phosphatidylinositol 3-kinase complex, class III, type I"/>
    <property type="evidence" value="ECO:0007669"/>
    <property type="project" value="TreeGrafter"/>
</dbReference>
<dbReference type="PROSITE" id="PS00108">
    <property type="entry name" value="PROTEIN_KINASE_ST"/>
    <property type="match status" value="1"/>
</dbReference>
<dbReference type="STRING" id="282301.A0A267E6T9"/>
<dbReference type="InterPro" id="IPR011009">
    <property type="entry name" value="Kinase-like_dom_sf"/>
</dbReference>
<dbReference type="InterPro" id="IPR045162">
    <property type="entry name" value="Vps15-like"/>
</dbReference>
<dbReference type="PANTHER" id="PTHR17583">
    <property type="entry name" value="PHOSPHOINOSITIDE 3-KINASE REGULATORY SUBUNIT 4"/>
    <property type="match status" value="1"/>
</dbReference>
<dbReference type="InterPro" id="IPR015943">
    <property type="entry name" value="WD40/YVTN_repeat-like_dom_sf"/>
</dbReference>
<feature type="region of interest" description="Disordered" evidence="11">
    <location>
        <begin position="828"/>
        <end position="848"/>
    </location>
</feature>
<dbReference type="GO" id="GO:0005770">
    <property type="term" value="C:late endosome"/>
    <property type="evidence" value="ECO:0007669"/>
    <property type="project" value="TreeGrafter"/>
</dbReference>
<dbReference type="SUPFAM" id="SSF50978">
    <property type="entry name" value="WD40 repeat-like"/>
    <property type="match status" value="1"/>
</dbReference>
<dbReference type="InterPro" id="IPR001680">
    <property type="entry name" value="WD40_rpt"/>
</dbReference>
<organism evidence="13 14">
    <name type="scientific">Macrostomum lignano</name>
    <dbReference type="NCBI Taxonomy" id="282301"/>
    <lineage>
        <taxon>Eukaryota</taxon>
        <taxon>Metazoa</taxon>
        <taxon>Spiralia</taxon>
        <taxon>Lophotrochozoa</taxon>
        <taxon>Platyhelminthes</taxon>
        <taxon>Rhabditophora</taxon>
        <taxon>Macrostomorpha</taxon>
        <taxon>Macrostomida</taxon>
        <taxon>Macrostomidae</taxon>
        <taxon>Macrostomum</taxon>
    </lineage>
</organism>
<dbReference type="PANTHER" id="PTHR17583:SF0">
    <property type="entry name" value="PHOSPHOINOSITIDE 3-KINASE REGULATORY SUBUNIT 4"/>
    <property type="match status" value="1"/>
</dbReference>
<dbReference type="GO" id="GO:0016236">
    <property type="term" value="P:macroautophagy"/>
    <property type="evidence" value="ECO:0007669"/>
    <property type="project" value="InterPro"/>
</dbReference>
<dbReference type="GO" id="GO:0034272">
    <property type="term" value="C:phosphatidylinositol 3-kinase complex, class III, type II"/>
    <property type="evidence" value="ECO:0007669"/>
    <property type="project" value="TreeGrafter"/>
</dbReference>
<evidence type="ECO:0000256" key="3">
    <source>
        <dbReference type="ARBA" id="ARBA00022527"/>
    </source>
</evidence>
<dbReference type="InterPro" id="IPR016024">
    <property type="entry name" value="ARM-type_fold"/>
</dbReference>
<evidence type="ECO:0000256" key="8">
    <source>
        <dbReference type="ARBA" id="ARBA00022777"/>
    </source>
</evidence>
<gene>
    <name evidence="13" type="ORF">BOX15_Mlig011508g3</name>
</gene>
<sequence length="1501" mass="162316">LRHGVHLSSAIQSTRCTTNKANKYPKQMGNQVGSVSSAEVNNKYNQCLQDLTEYELQTKLKETAFFKVVRSRHSEGDVVLKVYIPPNSSVPIKEYLDRIDAQKRVFPNPTNANVLPYQRCHYSERYACLVRQFVKYSLYDRMDTRPFLLDVEKRWIAFQLLCAIATLNKVSLCHGDIKSENVLLTSWGWVLLTDFAPFKPVFLPDDNPADYSFYFDISGRRTCYIAPERFYHANRSSAYGKAAAASASGVASTAAVEPDADFGLSQKQQNVKRGQLEHSMDVFSAGCVLLELFSEDSNSQPFDLSQLLAFKKDQYTPAKLILRLADENIRDLITTMLSKEPLSRLSGEELLIQQRGKAFPDYFYTFLKTYLAPFASEIQLPDDKIARLKKALFTQSHIAKFLILDSDKKSERNVGLVIILNLLTSSVRHVRFAQSKLDGLKCLEKLACHLPDHIVLDRILPYILDMMTDSSSRVRSGAILSLANTVGRIDTVGYKYVNLFADYIFPTVEHLSRDVSVQVRSSLAEILGRLADTAKKFLDSVREQSMAAWLPPMEGQNATTTALSQQEAQHLRAINFEAELQSLRRTVSGLTVTLLHDSCPAVKQAVLCSDALRLCTFFGRREASDHVMSHAITFLNEGPDLRWSFYEQLYCMVAFIGDHGAEMLVPLLEQGLADPDPAVLVAALICLRSLVADRSSDVGRRFGAPLCAKSLPLLSHPDVFVRHAASGLLCATAGRLGPAEFHCRLVAPDSPNSPRVSDHLPAAAKRLAGSQRHLANEVLVLSALGPPVPPAAWRCLATTPRHLVERLFVALEERRHVRLRCQTAGAGNIQDSAGGSGDESGAAADGPQQPCYARLEEDAAALLAKLGHLGLEESMEDRLLALRDLALKQTTASSAAALSTPSVSSAAVDYIGVERLKLSDLATVTEQQSVLPRHLSLSATGVTVSASNVIAASVLAGQPAASSLASMSAAAPAASLGATAASDFASGSSVAVAGSSPSAGGGAPAGSVSIATTAASGVVLPPASGRCATCRTDLDNLLARRRAEYGLLNSIASSVSYSNSSAGGSLASAAFPGCDTWTPKGVLVNHISEHRGRINSLSVSADHRAFATASDDATVRLWDLSDCHKNPDQCVSGKSKLTYADFPSRVLGAYWQAGPDYSVVACTEAGAYQLCASTGQLRWRWSAARPTRYDAEQLGAITCLSPVPDSANCFLVATARGALLTWDVRTQDFVARYDVDPSVGLITAVEAHSLTSWLAAGTSRGIVDVWDCRFQLPLVQLRHPTSMRVLRLRVLPWSAGGPASQLLLHPHRLLVSVQSNNEVGDWDLRSCERVRCVWASVAPVLSVTQSTPRGCHAVLPVGPDRWYAGSDDCRLRLWDWARPADSRIVAGKFSDSVNRRVAYRREAREALTANSNTDVLFEAYLSANAGAASGGTSSSAAANVAATSGASLVASSAPPAGSLLSAQQRASTMGFRDAVTDIALMHAGQPYLLTATRDGVIKYWK</sequence>
<evidence type="ECO:0000256" key="10">
    <source>
        <dbReference type="PROSITE-ProRule" id="PRU00221"/>
    </source>
</evidence>
<evidence type="ECO:0000256" key="4">
    <source>
        <dbReference type="ARBA" id="ARBA00022574"/>
    </source>
</evidence>
<dbReference type="GO" id="GO:0005524">
    <property type="term" value="F:ATP binding"/>
    <property type="evidence" value="ECO:0007669"/>
    <property type="project" value="UniProtKB-KW"/>
</dbReference>
<dbReference type="Pfam" id="PF00400">
    <property type="entry name" value="WD40"/>
    <property type="match status" value="1"/>
</dbReference>
<keyword evidence="14" id="KW-1185">Reference proteome</keyword>
<dbReference type="Proteomes" id="UP000215902">
    <property type="component" value="Unassembled WGS sequence"/>
</dbReference>
<keyword evidence="4 10" id="KW-0853">WD repeat</keyword>
<evidence type="ECO:0000313" key="13">
    <source>
        <dbReference type="EMBL" id="PAA57238.1"/>
    </source>
</evidence>
<dbReference type="Gene3D" id="1.25.10.10">
    <property type="entry name" value="Leucine-rich Repeat Variant"/>
    <property type="match status" value="2"/>
</dbReference>
<keyword evidence="8" id="KW-0418">Kinase</keyword>
<comment type="caution">
    <text evidence="13">The sequence shown here is derived from an EMBL/GenBank/DDBJ whole genome shotgun (WGS) entry which is preliminary data.</text>
</comment>
<evidence type="ECO:0000256" key="5">
    <source>
        <dbReference type="ARBA" id="ARBA00022679"/>
    </source>
</evidence>
<protein>
    <recommendedName>
        <fullName evidence="2">non-specific serine/threonine protein kinase</fullName>
        <ecNumber evidence="2">2.7.11.1</ecNumber>
    </recommendedName>
</protein>
<dbReference type="EC" id="2.7.11.1" evidence="2"/>
<dbReference type="SUPFAM" id="SSF56112">
    <property type="entry name" value="Protein kinase-like (PK-like)"/>
    <property type="match status" value="1"/>
</dbReference>
<dbReference type="InterPro" id="IPR008271">
    <property type="entry name" value="Ser/Thr_kinase_AS"/>
</dbReference>
<keyword evidence="6" id="KW-0677">Repeat</keyword>
<keyword evidence="7" id="KW-0547">Nucleotide-binding</keyword>
<dbReference type="CDD" id="cd13980">
    <property type="entry name" value="STKc_Vps15"/>
    <property type="match status" value="1"/>
</dbReference>
<reference evidence="13 14" key="1">
    <citation type="submission" date="2017-06" db="EMBL/GenBank/DDBJ databases">
        <title>A platform for efficient transgenesis in Macrostomum lignano, a flatworm model organism for stem cell research.</title>
        <authorList>
            <person name="Berezikov E."/>
        </authorList>
    </citation>
    <scope>NUCLEOTIDE SEQUENCE [LARGE SCALE GENOMIC DNA]</scope>
    <source>
        <strain evidence="13">DV1</strain>
        <tissue evidence="13">Whole organism</tissue>
    </source>
</reference>
<accession>A0A267E6T9</accession>
<comment type="subcellular location">
    <subcellularLocation>
        <location evidence="1">Cytoplasmic vesicle</location>
        <location evidence="1">Autophagosome</location>
    </subcellularLocation>
</comment>
<evidence type="ECO:0000313" key="14">
    <source>
        <dbReference type="Proteomes" id="UP000215902"/>
    </source>
</evidence>
<dbReference type="Gene3D" id="1.10.510.10">
    <property type="entry name" value="Transferase(Phosphotransferase) domain 1"/>
    <property type="match status" value="1"/>
</dbReference>
<dbReference type="InterPro" id="IPR055231">
    <property type="entry name" value="2AA_helical"/>
</dbReference>
<keyword evidence="9" id="KW-0067">ATP-binding</keyword>
<evidence type="ECO:0000259" key="12">
    <source>
        <dbReference type="PROSITE" id="PS50011"/>
    </source>
</evidence>
<evidence type="ECO:0000256" key="9">
    <source>
        <dbReference type="ARBA" id="ARBA00022840"/>
    </source>
</evidence>
<feature type="domain" description="Protein kinase" evidence="12">
    <location>
        <begin position="54"/>
        <end position="367"/>
    </location>
</feature>
<dbReference type="SUPFAM" id="SSF48371">
    <property type="entry name" value="ARM repeat"/>
    <property type="match status" value="1"/>
</dbReference>
<dbReference type="PROSITE" id="PS50011">
    <property type="entry name" value="PROTEIN_KINASE_DOM"/>
    <property type="match status" value="1"/>
</dbReference>
<keyword evidence="5" id="KW-0808">Transferase</keyword>
<evidence type="ECO:0000256" key="7">
    <source>
        <dbReference type="ARBA" id="ARBA00022741"/>
    </source>
</evidence>
<dbReference type="GO" id="GO:0006623">
    <property type="term" value="P:protein targeting to vacuole"/>
    <property type="evidence" value="ECO:0007669"/>
    <property type="project" value="TreeGrafter"/>
</dbReference>
<evidence type="ECO:0000256" key="2">
    <source>
        <dbReference type="ARBA" id="ARBA00012513"/>
    </source>
</evidence>
<proteinExistence type="predicted"/>
<dbReference type="GO" id="GO:0071561">
    <property type="term" value="C:nucleus-vacuole junction"/>
    <property type="evidence" value="ECO:0007669"/>
    <property type="project" value="TreeGrafter"/>
</dbReference>
<dbReference type="InterPro" id="IPR000719">
    <property type="entry name" value="Prot_kinase_dom"/>
</dbReference>
<evidence type="ECO:0000256" key="1">
    <source>
        <dbReference type="ARBA" id="ARBA00004419"/>
    </source>
</evidence>
<evidence type="ECO:0000256" key="6">
    <source>
        <dbReference type="ARBA" id="ARBA00022737"/>
    </source>
</evidence>
<feature type="repeat" description="WD" evidence="10">
    <location>
        <begin position="1468"/>
        <end position="1501"/>
    </location>
</feature>
<dbReference type="OrthoDB" id="242910at2759"/>
<dbReference type="GO" id="GO:0004674">
    <property type="term" value="F:protein serine/threonine kinase activity"/>
    <property type="evidence" value="ECO:0007669"/>
    <property type="project" value="UniProtKB-KW"/>
</dbReference>
<dbReference type="SMART" id="SM00220">
    <property type="entry name" value="S_TKc"/>
    <property type="match status" value="1"/>
</dbReference>
<dbReference type="EMBL" id="NIVC01002514">
    <property type="protein sequence ID" value="PAA57238.1"/>
    <property type="molecule type" value="Genomic_DNA"/>
</dbReference>
<dbReference type="GO" id="GO:0045324">
    <property type="term" value="P:late endosome to vacuole transport"/>
    <property type="evidence" value="ECO:0007669"/>
    <property type="project" value="InterPro"/>
</dbReference>
<dbReference type="PROSITE" id="PS50082">
    <property type="entry name" value="WD_REPEATS_2"/>
    <property type="match status" value="2"/>
</dbReference>
<dbReference type="Pfam" id="PF22956">
    <property type="entry name" value="VPS15-like_hel"/>
    <property type="match status" value="1"/>
</dbReference>